<dbReference type="InterPro" id="IPR024766">
    <property type="entry name" value="Znf_RING_H2"/>
</dbReference>
<dbReference type="Gene3D" id="3.30.40.10">
    <property type="entry name" value="Zinc/RING finger domain, C3HC4 (zinc finger)"/>
    <property type="match status" value="1"/>
</dbReference>
<evidence type="ECO:0000313" key="9">
    <source>
        <dbReference type="EMBL" id="KAF2297831.1"/>
    </source>
</evidence>
<evidence type="ECO:0000256" key="2">
    <source>
        <dbReference type="ARBA" id="ARBA00022723"/>
    </source>
</evidence>
<accession>A0A6A6L8S7</accession>
<dbReference type="FunFam" id="3.30.40.10:FF:000376">
    <property type="entry name" value="Putative E3 ubiquitin-protein ligase RHB1A"/>
    <property type="match status" value="1"/>
</dbReference>
<keyword evidence="10" id="KW-1185">Reference proteome</keyword>
<dbReference type="CDD" id="cd23116">
    <property type="entry name" value="RING-H2_AIRP1-like"/>
    <property type="match status" value="1"/>
</dbReference>
<dbReference type="GO" id="GO:0006355">
    <property type="term" value="P:regulation of DNA-templated transcription"/>
    <property type="evidence" value="ECO:0007669"/>
    <property type="project" value="TreeGrafter"/>
</dbReference>
<organism evidence="9 10">
    <name type="scientific">Hevea brasiliensis</name>
    <name type="common">Para rubber tree</name>
    <name type="synonym">Siphonia brasiliensis</name>
    <dbReference type="NCBI Taxonomy" id="3981"/>
    <lineage>
        <taxon>Eukaryota</taxon>
        <taxon>Viridiplantae</taxon>
        <taxon>Streptophyta</taxon>
        <taxon>Embryophyta</taxon>
        <taxon>Tracheophyta</taxon>
        <taxon>Spermatophyta</taxon>
        <taxon>Magnoliopsida</taxon>
        <taxon>eudicotyledons</taxon>
        <taxon>Gunneridae</taxon>
        <taxon>Pentapetalae</taxon>
        <taxon>rosids</taxon>
        <taxon>fabids</taxon>
        <taxon>Malpighiales</taxon>
        <taxon>Euphorbiaceae</taxon>
        <taxon>Crotonoideae</taxon>
        <taxon>Micrandreae</taxon>
        <taxon>Hevea</taxon>
    </lineage>
</organism>
<dbReference type="GO" id="GO:0008270">
    <property type="term" value="F:zinc ion binding"/>
    <property type="evidence" value="ECO:0007669"/>
    <property type="project" value="UniProtKB-KW"/>
</dbReference>
<feature type="domain" description="RING-type" evidence="8">
    <location>
        <begin position="315"/>
        <end position="356"/>
    </location>
</feature>
<dbReference type="PANTHER" id="PTHR13286:SF8">
    <property type="entry name" value="OS04G0166600 PROTEIN"/>
    <property type="match status" value="1"/>
</dbReference>
<evidence type="ECO:0000256" key="5">
    <source>
        <dbReference type="ARBA" id="ARBA00022833"/>
    </source>
</evidence>
<sequence>MLETQLYSSRILAPFREESGDEELSVLPRHTKVIVTGNNRTKSVLVGLQGVVKKAVGLGGWHWLVLKNGVEVKLQRNALSVLEHPTGNEVDEDNDFDTSSGSDIGEKDHDFSSGSEFHKISKPRVRSMRPCIPLAKSTSRSSYRDVQSIIHAPHQKVQLAKLGTESLRRYCKRFNLYPRASEEHVPLSSRHGAVSALSTGLLVDTNLDTSVPDAYRPPPPPMPFDVALGCAQTPQGAQEISSDKDDGAVQTTNSDSVQETTGINTRETSAKCEDMKGSDCKAQTNLELDSVKELEVELQKSVEPLISATEEEDVCPTCLEEYDAENPKITTKCEHHFHLACILEWMERSDTCPVCDKEMIIEPPIDL</sequence>
<dbReference type="Proteomes" id="UP000467840">
    <property type="component" value="Chromosome 1"/>
</dbReference>
<dbReference type="PROSITE" id="PS50089">
    <property type="entry name" value="ZF_RING_2"/>
    <property type="match status" value="1"/>
</dbReference>
<evidence type="ECO:0000256" key="1">
    <source>
        <dbReference type="ARBA" id="ARBA00004906"/>
    </source>
</evidence>
<comment type="pathway">
    <text evidence="1">Protein modification; protein ubiquitination.</text>
</comment>
<evidence type="ECO:0000256" key="3">
    <source>
        <dbReference type="ARBA" id="ARBA00022771"/>
    </source>
</evidence>
<dbReference type="InterPro" id="IPR013083">
    <property type="entry name" value="Znf_RING/FYVE/PHD"/>
</dbReference>
<feature type="compositionally biased region" description="Polar residues" evidence="7">
    <location>
        <begin position="249"/>
        <end position="264"/>
    </location>
</feature>
<evidence type="ECO:0000259" key="8">
    <source>
        <dbReference type="PROSITE" id="PS50089"/>
    </source>
</evidence>
<keyword evidence="2" id="KW-0479">Metal-binding</keyword>
<keyword evidence="3 6" id="KW-0863">Zinc-finger</keyword>
<gene>
    <name evidence="9" type="ORF">GH714_003827</name>
</gene>
<feature type="region of interest" description="Disordered" evidence="7">
    <location>
        <begin position="236"/>
        <end position="264"/>
    </location>
</feature>
<dbReference type="SMART" id="SM00184">
    <property type="entry name" value="RING"/>
    <property type="match status" value="1"/>
</dbReference>
<feature type="compositionally biased region" description="Basic and acidic residues" evidence="7">
    <location>
        <begin position="104"/>
        <end position="116"/>
    </location>
</feature>
<evidence type="ECO:0000256" key="6">
    <source>
        <dbReference type="PROSITE-ProRule" id="PRU00175"/>
    </source>
</evidence>
<dbReference type="Pfam" id="PF12678">
    <property type="entry name" value="zf-rbx1"/>
    <property type="match status" value="1"/>
</dbReference>
<dbReference type="InterPro" id="IPR001841">
    <property type="entry name" value="Znf_RING"/>
</dbReference>
<comment type="caution">
    <text evidence="9">The sequence shown here is derived from an EMBL/GenBank/DDBJ whole genome shotgun (WGS) entry which is preliminary data.</text>
</comment>
<dbReference type="SUPFAM" id="SSF57850">
    <property type="entry name" value="RING/U-box"/>
    <property type="match status" value="1"/>
</dbReference>
<keyword evidence="4" id="KW-0833">Ubl conjugation pathway</keyword>
<dbReference type="GO" id="GO:0003712">
    <property type="term" value="F:transcription coregulator activity"/>
    <property type="evidence" value="ECO:0007669"/>
    <property type="project" value="TreeGrafter"/>
</dbReference>
<reference evidence="9 10" key="1">
    <citation type="journal article" date="2020" name="Mol. Plant">
        <title>The Chromosome-Based Rubber Tree Genome Provides New Insights into Spurge Genome Evolution and Rubber Biosynthesis.</title>
        <authorList>
            <person name="Liu J."/>
            <person name="Shi C."/>
            <person name="Shi C.C."/>
            <person name="Li W."/>
            <person name="Zhang Q.J."/>
            <person name="Zhang Y."/>
            <person name="Li K."/>
            <person name="Lu H.F."/>
            <person name="Shi C."/>
            <person name="Zhu S.T."/>
            <person name="Xiao Z.Y."/>
            <person name="Nan H."/>
            <person name="Yue Y."/>
            <person name="Zhu X.G."/>
            <person name="Wu Y."/>
            <person name="Hong X.N."/>
            <person name="Fan G.Y."/>
            <person name="Tong Y."/>
            <person name="Zhang D."/>
            <person name="Mao C.L."/>
            <person name="Liu Y.L."/>
            <person name="Hao S.J."/>
            <person name="Liu W.Q."/>
            <person name="Lv M.Q."/>
            <person name="Zhang H.B."/>
            <person name="Liu Y."/>
            <person name="Hu-Tang G.R."/>
            <person name="Wang J.P."/>
            <person name="Wang J.H."/>
            <person name="Sun Y.H."/>
            <person name="Ni S.B."/>
            <person name="Chen W.B."/>
            <person name="Zhang X.C."/>
            <person name="Jiao Y.N."/>
            <person name="Eichler E.E."/>
            <person name="Li G.H."/>
            <person name="Liu X."/>
            <person name="Gao L.Z."/>
        </authorList>
    </citation>
    <scope>NUCLEOTIDE SEQUENCE [LARGE SCALE GENOMIC DNA]</scope>
    <source>
        <strain evidence="10">cv. GT1</strain>
        <tissue evidence="9">Leaf</tissue>
    </source>
</reference>
<keyword evidence="5" id="KW-0862">Zinc</keyword>
<evidence type="ECO:0000256" key="4">
    <source>
        <dbReference type="ARBA" id="ARBA00022786"/>
    </source>
</evidence>
<evidence type="ECO:0000313" key="10">
    <source>
        <dbReference type="Proteomes" id="UP000467840"/>
    </source>
</evidence>
<dbReference type="EMBL" id="JAAGAX010000011">
    <property type="protein sequence ID" value="KAF2297831.1"/>
    <property type="molecule type" value="Genomic_DNA"/>
</dbReference>
<proteinExistence type="predicted"/>
<feature type="region of interest" description="Disordered" evidence="7">
    <location>
        <begin position="85"/>
        <end position="116"/>
    </location>
</feature>
<evidence type="ECO:0000256" key="7">
    <source>
        <dbReference type="SAM" id="MobiDB-lite"/>
    </source>
</evidence>
<dbReference type="PANTHER" id="PTHR13286">
    <property type="entry name" value="SAP30"/>
    <property type="match status" value="1"/>
</dbReference>
<name>A0A6A6L8S7_HEVBR</name>
<dbReference type="AlphaFoldDB" id="A0A6A6L8S7"/>
<dbReference type="InterPro" id="IPR024145">
    <property type="entry name" value="His_deAcase_SAP30/SAP30L"/>
</dbReference>
<dbReference type="GO" id="GO:0000118">
    <property type="term" value="C:histone deacetylase complex"/>
    <property type="evidence" value="ECO:0007669"/>
    <property type="project" value="TreeGrafter"/>
</dbReference>
<protein>
    <recommendedName>
        <fullName evidence="8">RING-type domain-containing protein</fullName>
    </recommendedName>
</protein>